<dbReference type="Gene3D" id="1.10.357.10">
    <property type="entry name" value="Tetracycline Repressor, domain 2"/>
    <property type="match status" value="1"/>
</dbReference>
<dbReference type="InterPro" id="IPR001647">
    <property type="entry name" value="HTH_TetR"/>
</dbReference>
<accession>A0A2T0ZJW3</accession>
<dbReference type="Gene3D" id="1.10.10.60">
    <property type="entry name" value="Homeodomain-like"/>
    <property type="match status" value="1"/>
</dbReference>
<feature type="DNA-binding region" description="H-T-H motif" evidence="4">
    <location>
        <begin position="47"/>
        <end position="66"/>
    </location>
</feature>
<sequence length="228" mass="24256">MTADRDDEIIWLRREHANLGRPAERSRAQLTAAAVRIADVDGLDAVSMRRVAADLGTGAGSLYRYVAARDDLLDLMIDAVAEEYEFTPSTGDAIADLLDIGRQMRQIMHAHPWLPAMVATTPTLGPNGIDLLEHVLGLLADHPADVSTKLETFAMLNALVSSFVQSEVNGNSGAQRRQAAYLAHVAAAGDHPRIAAAVADAPLEMTGADRFDALVGRALIGLLGDAGK</sequence>
<dbReference type="OrthoDB" id="2570341at2"/>
<evidence type="ECO:0000256" key="1">
    <source>
        <dbReference type="ARBA" id="ARBA00023015"/>
    </source>
</evidence>
<keyword evidence="2 4" id="KW-0238">DNA-binding</keyword>
<evidence type="ECO:0000256" key="2">
    <source>
        <dbReference type="ARBA" id="ARBA00023125"/>
    </source>
</evidence>
<dbReference type="InterPro" id="IPR009057">
    <property type="entry name" value="Homeodomain-like_sf"/>
</dbReference>
<dbReference type="PANTHER" id="PTHR30055">
    <property type="entry name" value="HTH-TYPE TRANSCRIPTIONAL REGULATOR RUTR"/>
    <property type="match status" value="1"/>
</dbReference>
<keyword evidence="7" id="KW-1185">Reference proteome</keyword>
<dbReference type="InterPro" id="IPR036271">
    <property type="entry name" value="Tet_transcr_reg_TetR-rel_C_sf"/>
</dbReference>
<dbReference type="SUPFAM" id="SSF48498">
    <property type="entry name" value="Tetracyclin repressor-like, C-terminal domain"/>
    <property type="match status" value="1"/>
</dbReference>
<name>A0A2T0ZJW3_9ACTN</name>
<dbReference type="GO" id="GO:0000976">
    <property type="term" value="F:transcription cis-regulatory region binding"/>
    <property type="evidence" value="ECO:0007669"/>
    <property type="project" value="TreeGrafter"/>
</dbReference>
<comment type="caution">
    <text evidence="6">The sequence shown here is derived from an EMBL/GenBank/DDBJ whole genome shotgun (WGS) entry which is preliminary data.</text>
</comment>
<dbReference type="InterPro" id="IPR050109">
    <property type="entry name" value="HTH-type_TetR-like_transc_reg"/>
</dbReference>
<dbReference type="PANTHER" id="PTHR30055:SF151">
    <property type="entry name" value="TRANSCRIPTIONAL REGULATORY PROTEIN"/>
    <property type="match status" value="1"/>
</dbReference>
<keyword evidence="1" id="KW-0805">Transcription regulation</keyword>
<evidence type="ECO:0000259" key="5">
    <source>
        <dbReference type="PROSITE" id="PS50977"/>
    </source>
</evidence>
<protein>
    <submittedName>
        <fullName evidence="6">TetR family transcriptional regulator</fullName>
    </submittedName>
</protein>
<dbReference type="Proteomes" id="UP000237752">
    <property type="component" value="Unassembled WGS sequence"/>
</dbReference>
<feature type="domain" description="HTH tetR-type" evidence="5">
    <location>
        <begin position="24"/>
        <end position="84"/>
    </location>
</feature>
<dbReference type="AlphaFoldDB" id="A0A2T0ZJW3"/>
<evidence type="ECO:0000256" key="3">
    <source>
        <dbReference type="ARBA" id="ARBA00023163"/>
    </source>
</evidence>
<organism evidence="6 7">
    <name type="scientific">Antricoccus suffuscus</name>
    <dbReference type="NCBI Taxonomy" id="1629062"/>
    <lineage>
        <taxon>Bacteria</taxon>
        <taxon>Bacillati</taxon>
        <taxon>Actinomycetota</taxon>
        <taxon>Actinomycetes</taxon>
        <taxon>Geodermatophilales</taxon>
        <taxon>Antricoccaceae</taxon>
        <taxon>Antricoccus</taxon>
    </lineage>
</organism>
<dbReference type="GO" id="GO:0003700">
    <property type="term" value="F:DNA-binding transcription factor activity"/>
    <property type="evidence" value="ECO:0007669"/>
    <property type="project" value="TreeGrafter"/>
</dbReference>
<dbReference type="PROSITE" id="PS50977">
    <property type="entry name" value="HTH_TETR_2"/>
    <property type="match status" value="1"/>
</dbReference>
<reference evidence="6 7" key="1">
    <citation type="submission" date="2018-03" db="EMBL/GenBank/DDBJ databases">
        <title>Genomic Encyclopedia of Archaeal and Bacterial Type Strains, Phase II (KMG-II): from individual species to whole genera.</title>
        <authorList>
            <person name="Goeker M."/>
        </authorList>
    </citation>
    <scope>NUCLEOTIDE SEQUENCE [LARGE SCALE GENOMIC DNA]</scope>
    <source>
        <strain evidence="6 7">DSM 100065</strain>
    </source>
</reference>
<evidence type="ECO:0000313" key="7">
    <source>
        <dbReference type="Proteomes" id="UP000237752"/>
    </source>
</evidence>
<keyword evidence="3" id="KW-0804">Transcription</keyword>
<dbReference type="EMBL" id="PVUE01000021">
    <property type="protein sequence ID" value="PRZ36595.1"/>
    <property type="molecule type" value="Genomic_DNA"/>
</dbReference>
<dbReference type="Pfam" id="PF00440">
    <property type="entry name" value="TetR_N"/>
    <property type="match status" value="1"/>
</dbReference>
<dbReference type="GO" id="GO:0045892">
    <property type="term" value="P:negative regulation of DNA-templated transcription"/>
    <property type="evidence" value="ECO:0007669"/>
    <property type="project" value="InterPro"/>
</dbReference>
<dbReference type="Pfam" id="PF02909">
    <property type="entry name" value="TetR_C_1"/>
    <property type="match status" value="1"/>
</dbReference>
<dbReference type="InterPro" id="IPR004111">
    <property type="entry name" value="Repressor_TetR_C"/>
</dbReference>
<gene>
    <name evidence="6" type="ORF">CLV47_12131</name>
</gene>
<evidence type="ECO:0000256" key="4">
    <source>
        <dbReference type="PROSITE-ProRule" id="PRU00335"/>
    </source>
</evidence>
<dbReference type="SUPFAM" id="SSF46689">
    <property type="entry name" value="Homeodomain-like"/>
    <property type="match status" value="1"/>
</dbReference>
<dbReference type="RefSeq" id="WP_106350657.1">
    <property type="nucleotide sequence ID" value="NZ_PVUE01000021.1"/>
</dbReference>
<evidence type="ECO:0000313" key="6">
    <source>
        <dbReference type="EMBL" id="PRZ36595.1"/>
    </source>
</evidence>
<proteinExistence type="predicted"/>